<comment type="cofactor">
    <cofactor evidence="2">
        <name>Fe(2+)</name>
        <dbReference type="ChEBI" id="CHEBI:29033"/>
    </cofactor>
    <text evidence="2">Binds 1 Fe(2+) ion.</text>
</comment>
<feature type="active site" evidence="2">
    <location>
        <position position="135"/>
    </location>
</feature>
<feature type="binding site" evidence="2">
    <location>
        <position position="134"/>
    </location>
    <ligand>
        <name>Fe cation</name>
        <dbReference type="ChEBI" id="CHEBI:24875"/>
    </ligand>
</feature>
<dbReference type="EC" id="3.5.1.88" evidence="2"/>
<evidence type="ECO:0000256" key="2">
    <source>
        <dbReference type="HAMAP-Rule" id="MF_00163"/>
    </source>
</evidence>
<reference evidence="4" key="1">
    <citation type="submission" date="2016-11" db="EMBL/GenBank/DDBJ databases">
        <authorList>
            <person name="Varghese N."/>
            <person name="Submissions S."/>
        </authorList>
    </citation>
    <scope>NUCLEOTIDE SEQUENCE [LARGE SCALE GENOMIC DNA]</scope>
    <source>
        <strain evidence="4">DSM 29440</strain>
    </source>
</reference>
<name>A0A1N6ILF2_9RHOB</name>
<keyword evidence="4" id="KW-1185">Reference proteome</keyword>
<dbReference type="RefSeq" id="WP_074258173.1">
    <property type="nucleotide sequence ID" value="NZ_FSRL01000002.1"/>
</dbReference>
<protein>
    <recommendedName>
        <fullName evidence="2">Peptide deformylase</fullName>
        <shortName evidence="2">PDF</shortName>
        <ecNumber evidence="2">3.5.1.88</ecNumber>
    </recommendedName>
    <alternativeName>
        <fullName evidence="2">Polypeptide deformylase</fullName>
    </alternativeName>
</protein>
<evidence type="ECO:0000313" key="3">
    <source>
        <dbReference type="EMBL" id="SIO32852.1"/>
    </source>
</evidence>
<keyword evidence="2" id="KW-0479">Metal-binding</keyword>
<feature type="binding site" evidence="2">
    <location>
        <position position="92"/>
    </location>
    <ligand>
        <name>Fe cation</name>
        <dbReference type="ChEBI" id="CHEBI:24875"/>
    </ligand>
</feature>
<dbReference type="EMBL" id="FSRL01000002">
    <property type="protein sequence ID" value="SIO32852.1"/>
    <property type="molecule type" value="Genomic_DNA"/>
</dbReference>
<dbReference type="PIRSF" id="PIRSF004749">
    <property type="entry name" value="Pep_def"/>
    <property type="match status" value="1"/>
</dbReference>
<evidence type="ECO:0000256" key="1">
    <source>
        <dbReference type="ARBA" id="ARBA00010759"/>
    </source>
</evidence>
<dbReference type="PANTHER" id="PTHR10458:SF22">
    <property type="entry name" value="PEPTIDE DEFORMYLASE"/>
    <property type="match status" value="1"/>
</dbReference>
<dbReference type="GO" id="GO:0006412">
    <property type="term" value="P:translation"/>
    <property type="evidence" value="ECO:0007669"/>
    <property type="project" value="UniProtKB-UniRule"/>
</dbReference>
<proteinExistence type="inferred from homology"/>
<organism evidence="3 4">
    <name type="scientific">Vannielia litorea</name>
    <dbReference type="NCBI Taxonomy" id="1217970"/>
    <lineage>
        <taxon>Bacteria</taxon>
        <taxon>Pseudomonadati</taxon>
        <taxon>Pseudomonadota</taxon>
        <taxon>Alphaproteobacteria</taxon>
        <taxon>Rhodobacterales</taxon>
        <taxon>Paracoccaceae</taxon>
        <taxon>Vannielia</taxon>
    </lineage>
</organism>
<dbReference type="Proteomes" id="UP000184932">
    <property type="component" value="Unassembled WGS sequence"/>
</dbReference>
<dbReference type="GO" id="GO:0046872">
    <property type="term" value="F:metal ion binding"/>
    <property type="evidence" value="ECO:0007669"/>
    <property type="project" value="UniProtKB-KW"/>
</dbReference>
<dbReference type="PRINTS" id="PR01576">
    <property type="entry name" value="PDEFORMYLASE"/>
</dbReference>
<dbReference type="InterPro" id="IPR023635">
    <property type="entry name" value="Peptide_deformylase"/>
</dbReference>
<dbReference type="SUPFAM" id="SSF56420">
    <property type="entry name" value="Peptide deformylase"/>
    <property type="match status" value="1"/>
</dbReference>
<sequence>MSVLPIVLWPDARLKATCAPVAGEDLGTLAADMLDTMYAAPGRGLAGPQVGVLRRIFVMDAGWKAGHPDPRICIDPVVTPLGAETATMEEGCLSIPDHPVQVTRPAHVRLDYTDEAGMARSVVLTGPEAAIAQHEADHLDGKLIIDGEDA</sequence>
<dbReference type="HAMAP" id="MF_00163">
    <property type="entry name" value="Pep_deformylase"/>
    <property type="match status" value="1"/>
</dbReference>
<dbReference type="Pfam" id="PF01327">
    <property type="entry name" value="Pep_deformylase"/>
    <property type="match status" value="1"/>
</dbReference>
<keyword evidence="2" id="KW-0408">Iron</keyword>
<dbReference type="Gene3D" id="3.90.45.10">
    <property type="entry name" value="Peptide deformylase"/>
    <property type="match status" value="1"/>
</dbReference>
<dbReference type="NCBIfam" id="NF001159">
    <property type="entry name" value="PRK00150.1-3"/>
    <property type="match status" value="1"/>
</dbReference>
<keyword evidence="2" id="KW-0648">Protein biosynthesis</keyword>
<dbReference type="OrthoDB" id="9804313at2"/>
<accession>A0A1N6ILF2</accession>
<dbReference type="STRING" id="1217970.SAMN05444002_4039"/>
<dbReference type="CDD" id="cd00487">
    <property type="entry name" value="Pep_deformylase"/>
    <property type="match status" value="1"/>
</dbReference>
<evidence type="ECO:0000313" key="4">
    <source>
        <dbReference type="Proteomes" id="UP000184932"/>
    </source>
</evidence>
<dbReference type="GO" id="GO:0042586">
    <property type="term" value="F:peptide deformylase activity"/>
    <property type="evidence" value="ECO:0007669"/>
    <property type="project" value="UniProtKB-UniRule"/>
</dbReference>
<comment type="similarity">
    <text evidence="1 2">Belongs to the polypeptide deformylase family.</text>
</comment>
<comment type="catalytic activity">
    <reaction evidence="2">
        <text>N-terminal N-formyl-L-methionyl-[peptide] + H2O = N-terminal L-methionyl-[peptide] + formate</text>
        <dbReference type="Rhea" id="RHEA:24420"/>
        <dbReference type="Rhea" id="RHEA-COMP:10639"/>
        <dbReference type="Rhea" id="RHEA-COMP:10640"/>
        <dbReference type="ChEBI" id="CHEBI:15377"/>
        <dbReference type="ChEBI" id="CHEBI:15740"/>
        <dbReference type="ChEBI" id="CHEBI:49298"/>
        <dbReference type="ChEBI" id="CHEBI:64731"/>
        <dbReference type="EC" id="3.5.1.88"/>
    </reaction>
</comment>
<keyword evidence="2" id="KW-0378">Hydrolase</keyword>
<dbReference type="PANTHER" id="PTHR10458">
    <property type="entry name" value="PEPTIDE DEFORMYLASE"/>
    <property type="match status" value="1"/>
</dbReference>
<gene>
    <name evidence="2" type="primary">def</name>
    <name evidence="3" type="ORF">SAMN05444002_4039</name>
</gene>
<dbReference type="AlphaFoldDB" id="A0A1N6ILF2"/>
<comment type="function">
    <text evidence="2">Removes the formyl group from the N-terminal Met of newly synthesized proteins. Requires at least a dipeptide for an efficient rate of reaction. N-terminal L-methionine is a prerequisite for activity but the enzyme has broad specificity at other positions.</text>
</comment>
<feature type="binding site" evidence="2">
    <location>
        <position position="138"/>
    </location>
    <ligand>
        <name>Fe cation</name>
        <dbReference type="ChEBI" id="CHEBI:24875"/>
    </ligand>
</feature>
<dbReference type="InterPro" id="IPR036821">
    <property type="entry name" value="Peptide_deformylase_sf"/>
</dbReference>